<dbReference type="Gene3D" id="3.30.1810.10">
    <property type="entry name" value="YdfO-like"/>
    <property type="match status" value="1"/>
</dbReference>
<name>A0A4R0MT96_9SPHI</name>
<dbReference type="AlphaFoldDB" id="A0A4R0MT96"/>
<evidence type="ECO:0000313" key="1">
    <source>
        <dbReference type="EMBL" id="TCC90240.1"/>
    </source>
</evidence>
<organism evidence="1 2">
    <name type="scientific">Pedobacter frigiditerrae</name>
    <dbReference type="NCBI Taxonomy" id="2530452"/>
    <lineage>
        <taxon>Bacteria</taxon>
        <taxon>Pseudomonadati</taxon>
        <taxon>Bacteroidota</taxon>
        <taxon>Sphingobacteriia</taxon>
        <taxon>Sphingobacteriales</taxon>
        <taxon>Sphingobacteriaceae</taxon>
        <taxon>Pedobacter</taxon>
    </lineage>
</organism>
<sequence length="130" mass="14341">MLNLEEIHIAESKVKSGADFPAFIQEIKAMGVTRNDVYVINGMSTYFGTGDEAVQGPPIYEDLIIEPESSISGIREALKIHQNGETDYQTFCRQAAAAGVEKWVTDLNEMTVIYIDMAGNELVVEKIPEA</sequence>
<keyword evidence="2" id="KW-1185">Reference proteome</keyword>
<dbReference type="SUPFAM" id="SSF160419">
    <property type="entry name" value="YdfO-like"/>
    <property type="match status" value="1"/>
</dbReference>
<dbReference type="Pfam" id="PF07166">
    <property type="entry name" value="DUF1398"/>
    <property type="match status" value="1"/>
</dbReference>
<evidence type="ECO:0000313" key="2">
    <source>
        <dbReference type="Proteomes" id="UP000292884"/>
    </source>
</evidence>
<protein>
    <submittedName>
        <fullName evidence="1">DUF1398 domain-containing protein</fullName>
    </submittedName>
</protein>
<dbReference type="OrthoDB" id="1550456at2"/>
<accession>A0A4R0MT96</accession>
<dbReference type="EMBL" id="SJSK01000003">
    <property type="protein sequence ID" value="TCC90240.1"/>
    <property type="molecule type" value="Genomic_DNA"/>
</dbReference>
<dbReference type="InterPro" id="IPR009833">
    <property type="entry name" value="DUF1398"/>
</dbReference>
<gene>
    <name evidence="1" type="ORF">EZ428_13250</name>
</gene>
<reference evidence="1 2" key="1">
    <citation type="submission" date="2019-02" db="EMBL/GenBank/DDBJ databases">
        <title>Pedobacter sp. RP-1-13 sp. nov., isolated from Arctic soil.</title>
        <authorList>
            <person name="Dahal R.H."/>
        </authorList>
    </citation>
    <scope>NUCLEOTIDE SEQUENCE [LARGE SCALE GENOMIC DNA]</scope>
    <source>
        <strain evidence="1 2">RP-1-13</strain>
    </source>
</reference>
<proteinExistence type="predicted"/>
<dbReference type="RefSeq" id="WP_131553642.1">
    <property type="nucleotide sequence ID" value="NZ_SJSK01000003.1"/>
</dbReference>
<dbReference type="InterPro" id="IPR036696">
    <property type="entry name" value="YdfO-like_sf"/>
</dbReference>
<comment type="caution">
    <text evidence="1">The sequence shown here is derived from an EMBL/GenBank/DDBJ whole genome shotgun (WGS) entry which is preliminary data.</text>
</comment>
<dbReference type="Proteomes" id="UP000292884">
    <property type="component" value="Unassembled WGS sequence"/>
</dbReference>